<keyword evidence="2" id="KW-0238">DNA-binding</keyword>
<evidence type="ECO:0000259" key="7">
    <source>
        <dbReference type="PROSITE" id="PS50110"/>
    </source>
</evidence>
<keyword evidence="1" id="KW-0805">Transcription regulation</keyword>
<dbReference type="CDD" id="cd06170">
    <property type="entry name" value="LuxR_C_like"/>
    <property type="match status" value="1"/>
</dbReference>
<protein>
    <submittedName>
        <fullName evidence="8">FixJ family two-component response regulator</fullName>
    </submittedName>
</protein>
<dbReference type="PROSITE" id="PS50110">
    <property type="entry name" value="RESPONSE_REGULATORY"/>
    <property type="match status" value="1"/>
</dbReference>
<dbReference type="Pfam" id="PF00072">
    <property type="entry name" value="Response_reg"/>
    <property type="match status" value="1"/>
</dbReference>
<comment type="caution">
    <text evidence="8">The sequence shown here is derived from an EMBL/GenBank/DDBJ whole genome shotgun (WGS) entry which is preliminary data.</text>
</comment>
<evidence type="ECO:0000256" key="3">
    <source>
        <dbReference type="ARBA" id="ARBA00023163"/>
    </source>
</evidence>
<keyword evidence="3" id="KW-0804">Transcription</keyword>
<proteinExistence type="predicted"/>
<name>A0A841HRJ1_9GAMM</name>
<dbReference type="Gene3D" id="3.40.50.2300">
    <property type="match status" value="1"/>
</dbReference>
<dbReference type="Gene3D" id="1.10.10.10">
    <property type="entry name" value="Winged helix-like DNA-binding domain superfamily/Winged helix DNA-binding domain"/>
    <property type="match status" value="1"/>
</dbReference>
<dbReference type="InterPro" id="IPR001789">
    <property type="entry name" value="Sig_transdc_resp-reg_receiver"/>
</dbReference>
<dbReference type="GO" id="GO:0003677">
    <property type="term" value="F:DNA binding"/>
    <property type="evidence" value="ECO:0007669"/>
    <property type="project" value="UniProtKB-KW"/>
</dbReference>
<gene>
    <name evidence="8" type="ORF">HNQ60_004154</name>
</gene>
<evidence type="ECO:0000256" key="5">
    <source>
        <dbReference type="SAM" id="Coils"/>
    </source>
</evidence>
<dbReference type="PANTHER" id="PTHR44688:SF16">
    <property type="entry name" value="DNA-BINDING TRANSCRIPTIONAL ACTIVATOR DEVR_DOSR"/>
    <property type="match status" value="1"/>
</dbReference>
<feature type="modified residue" description="4-aspartylphosphate" evidence="4">
    <location>
        <position position="60"/>
    </location>
</feature>
<dbReference type="Pfam" id="PF00196">
    <property type="entry name" value="GerE"/>
    <property type="match status" value="1"/>
</dbReference>
<keyword evidence="4" id="KW-0597">Phosphoprotein</keyword>
<feature type="domain" description="Response regulatory" evidence="7">
    <location>
        <begin position="11"/>
        <end position="125"/>
    </location>
</feature>
<dbReference type="SMART" id="SM00421">
    <property type="entry name" value="HTH_LUXR"/>
    <property type="match status" value="1"/>
</dbReference>
<sequence>MAMTTMERGFKVHVVDDDDSFRTGLTRVLNASGLHAIGYRCAGEFLLSDAASSPGCVVLDVSMPGPSGIELMDALSLRESAPPVIFVTGCTDVQTSVHAMKSGAVDFLTKPVRTDTLLDRVKRAIDLDRERRNARQEVRELRERYESLTSREQSVFLGVIAGALNKQLAVELDTCERTIKTHRARMMTKLRAASLADLVRIARVLGIAPAETLIADEVA</sequence>
<evidence type="ECO:0000313" key="8">
    <source>
        <dbReference type="EMBL" id="MBB6095264.1"/>
    </source>
</evidence>
<keyword evidence="9" id="KW-1185">Reference proteome</keyword>
<evidence type="ECO:0000259" key="6">
    <source>
        <dbReference type="PROSITE" id="PS50043"/>
    </source>
</evidence>
<feature type="domain" description="HTH luxR-type" evidence="6">
    <location>
        <begin position="141"/>
        <end position="206"/>
    </location>
</feature>
<dbReference type="AlphaFoldDB" id="A0A841HRJ1"/>
<evidence type="ECO:0000256" key="1">
    <source>
        <dbReference type="ARBA" id="ARBA00023015"/>
    </source>
</evidence>
<dbReference type="PROSITE" id="PS50043">
    <property type="entry name" value="HTH_LUXR_2"/>
    <property type="match status" value="1"/>
</dbReference>
<accession>A0A841HRJ1</accession>
<evidence type="ECO:0000256" key="4">
    <source>
        <dbReference type="PROSITE-ProRule" id="PRU00169"/>
    </source>
</evidence>
<keyword evidence="5" id="KW-0175">Coiled coil</keyword>
<dbReference type="GO" id="GO:0000160">
    <property type="term" value="P:phosphorelay signal transduction system"/>
    <property type="evidence" value="ECO:0007669"/>
    <property type="project" value="InterPro"/>
</dbReference>
<evidence type="ECO:0000313" key="9">
    <source>
        <dbReference type="Proteomes" id="UP000588068"/>
    </source>
</evidence>
<dbReference type="SUPFAM" id="SSF52172">
    <property type="entry name" value="CheY-like"/>
    <property type="match status" value="1"/>
</dbReference>
<dbReference type="InterPro" id="IPR000792">
    <property type="entry name" value="Tscrpt_reg_LuxR_C"/>
</dbReference>
<dbReference type="Proteomes" id="UP000588068">
    <property type="component" value="Unassembled WGS sequence"/>
</dbReference>
<dbReference type="SMART" id="SM00448">
    <property type="entry name" value="REC"/>
    <property type="match status" value="1"/>
</dbReference>
<reference evidence="8 9" key="1">
    <citation type="submission" date="2020-08" db="EMBL/GenBank/DDBJ databases">
        <title>Genomic Encyclopedia of Type Strains, Phase IV (KMG-IV): sequencing the most valuable type-strain genomes for metagenomic binning, comparative biology and taxonomic classification.</title>
        <authorList>
            <person name="Goeker M."/>
        </authorList>
    </citation>
    <scope>NUCLEOTIDE SEQUENCE [LARGE SCALE GENOMIC DNA]</scope>
    <source>
        <strain evidence="8 9">DSM 26723</strain>
    </source>
</reference>
<dbReference type="GO" id="GO:0006355">
    <property type="term" value="P:regulation of DNA-templated transcription"/>
    <property type="evidence" value="ECO:0007669"/>
    <property type="project" value="InterPro"/>
</dbReference>
<dbReference type="PRINTS" id="PR00038">
    <property type="entry name" value="HTHLUXR"/>
</dbReference>
<feature type="coiled-coil region" evidence="5">
    <location>
        <begin position="124"/>
        <end position="151"/>
    </location>
</feature>
<evidence type="ECO:0000256" key="2">
    <source>
        <dbReference type="ARBA" id="ARBA00023125"/>
    </source>
</evidence>
<organism evidence="8 9">
    <name type="scientific">Povalibacter uvarum</name>
    <dbReference type="NCBI Taxonomy" id="732238"/>
    <lineage>
        <taxon>Bacteria</taxon>
        <taxon>Pseudomonadati</taxon>
        <taxon>Pseudomonadota</taxon>
        <taxon>Gammaproteobacteria</taxon>
        <taxon>Steroidobacterales</taxon>
        <taxon>Steroidobacteraceae</taxon>
        <taxon>Povalibacter</taxon>
    </lineage>
</organism>
<dbReference type="EMBL" id="JACHHZ010000005">
    <property type="protein sequence ID" value="MBB6095264.1"/>
    <property type="molecule type" value="Genomic_DNA"/>
</dbReference>
<dbReference type="InterPro" id="IPR036388">
    <property type="entry name" value="WH-like_DNA-bd_sf"/>
</dbReference>
<dbReference type="PANTHER" id="PTHR44688">
    <property type="entry name" value="DNA-BINDING TRANSCRIPTIONAL ACTIVATOR DEVR_DOSR"/>
    <property type="match status" value="1"/>
</dbReference>
<dbReference type="InterPro" id="IPR011006">
    <property type="entry name" value="CheY-like_superfamily"/>
</dbReference>